<keyword evidence="6" id="KW-0061">Asparagine biosynthesis</keyword>
<dbReference type="InterPro" id="IPR006426">
    <property type="entry name" value="Asn_synth_AEB"/>
</dbReference>
<accession>A0ABM7M8K0</accession>
<keyword evidence="5" id="KW-0067">ATP-binding</keyword>
<evidence type="ECO:0000256" key="5">
    <source>
        <dbReference type="ARBA" id="ARBA00022840"/>
    </source>
</evidence>
<evidence type="ECO:0000256" key="7">
    <source>
        <dbReference type="ARBA" id="ARBA00022962"/>
    </source>
</evidence>
<comment type="similarity">
    <text evidence="2">Belongs to the asparagine synthetase family.</text>
</comment>
<evidence type="ECO:0000256" key="3">
    <source>
        <dbReference type="ARBA" id="ARBA00012737"/>
    </source>
</evidence>
<evidence type="ECO:0000256" key="6">
    <source>
        <dbReference type="ARBA" id="ARBA00022888"/>
    </source>
</evidence>
<evidence type="ECO:0000256" key="4">
    <source>
        <dbReference type="ARBA" id="ARBA00022741"/>
    </source>
</evidence>
<keyword evidence="7" id="KW-0315">Glutamine amidotransferase</keyword>
<dbReference type="Pfam" id="PF13537">
    <property type="entry name" value="GATase_7"/>
    <property type="match status" value="1"/>
</dbReference>
<dbReference type="PIRSF" id="PIRSF001589">
    <property type="entry name" value="Asn_synthetase_glu-h"/>
    <property type="match status" value="1"/>
</dbReference>
<dbReference type="InterPro" id="IPR001962">
    <property type="entry name" value="Asn_synthase"/>
</dbReference>
<dbReference type="EC" id="6.3.5.4" evidence="3"/>
<dbReference type="Pfam" id="PF00733">
    <property type="entry name" value="Asn_synthase"/>
    <property type="match status" value="1"/>
</dbReference>
<dbReference type="Proteomes" id="UP000676967">
    <property type="component" value="Chromosome"/>
</dbReference>
<keyword evidence="11" id="KW-1185">Reference proteome</keyword>
<dbReference type="InterPro" id="IPR029055">
    <property type="entry name" value="Ntn_hydrolases_N"/>
</dbReference>
<comment type="catalytic activity">
    <reaction evidence="8">
        <text>L-aspartate + L-glutamine + ATP + H2O = L-asparagine + L-glutamate + AMP + diphosphate + H(+)</text>
        <dbReference type="Rhea" id="RHEA:12228"/>
        <dbReference type="ChEBI" id="CHEBI:15377"/>
        <dbReference type="ChEBI" id="CHEBI:15378"/>
        <dbReference type="ChEBI" id="CHEBI:29985"/>
        <dbReference type="ChEBI" id="CHEBI:29991"/>
        <dbReference type="ChEBI" id="CHEBI:30616"/>
        <dbReference type="ChEBI" id="CHEBI:33019"/>
        <dbReference type="ChEBI" id="CHEBI:58048"/>
        <dbReference type="ChEBI" id="CHEBI:58359"/>
        <dbReference type="ChEBI" id="CHEBI:456215"/>
        <dbReference type="EC" id="6.3.5.4"/>
    </reaction>
</comment>
<organism evidence="10 11">
    <name type="scientific">Actinoplanes ianthinogenes</name>
    <dbReference type="NCBI Taxonomy" id="122358"/>
    <lineage>
        <taxon>Bacteria</taxon>
        <taxon>Bacillati</taxon>
        <taxon>Actinomycetota</taxon>
        <taxon>Actinomycetes</taxon>
        <taxon>Micromonosporales</taxon>
        <taxon>Micromonosporaceae</taxon>
        <taxon>Actinoplanes</taxon>
    </lineage>
</organism>
<dbReference type="EMBL" id="AP023356">
    <property type="protein sequence ID" value="BCJ47995.1"/>
    <property type="molecule type" value="Genomic_DNA"/>
</dbReference>
<name>A0ABM7M8K0_9ACTN</name>
<dbReference type="SUPFAM" id="SSF56235">
    <property type="entry name" value="N-terminal nucleophile aminohydrolases (Ntn hydrolases)"/>
    <property type="match status" value="1"/>
</dbReference>
<protein>
    <recommendedName>
        <fullName evidence="3">asparagine synthase (glutamine-hydrolyzing)</fullName>
        <ecNumber evidence="3">6.3.5.4</ecNumber>
    </recommendedName>
</protein>
<dbReference type="PANTHER" id="PTHR43284:SF1">
    <property type="entry name" value="ASPARAGINE SYNTHETASE"/>
    <property type="match status" value="1"/>
</dbReference>
<dbReference type="Gene3D" id="3.40.50.620">
    <property type="entry name" value="HUPs"/>
    <property type="match status" value="1"/>
</dbReference>
<comment type="pathway">
    <text evidence="1">Amino-acid biosynthesis; L-asparagine biosynthesis; L-asparagine from L-aspartate (L-Gln route): step 1/1.</text>
</comment>
<evidence type="ECO:0000259" key="9">
    <source>
        <dbReference type="PROSITE" id="PS51278"/>
    </source>
</evidence>
<dbReference type="PANTHER" id="PTHR43284">
    <property type="entry name" value="ASPARAGINE SYNTHETASE (GLUTAMINE-HYDROLYZING)"/>
    <property type="match status" value="1"/>
</dbReference>
<keyword evidence="4" id="KW-0547">Nucleotide-binding</keyword>
<reference evidence="10 11" key="1">
    <citation type="submission" date="2020-08" db="EMBL/GenBank/DDBJ databases">
        <title>Whole genome shotgun sequence of Actinoplanes ianthinogenes NBRC 13996.</title>
        <authorList>
            <person name="Komaki H."/>
            <person name="Tamura T."/>
        </authorList>
    </citation>
    <scope>NUCLEOTIDE SEQUENCE [LARGE SCALE GENOMIC DNA]</scope>
    <source>
        <strain evidence="10 11">NBRC 13996</strain>
    </source>
</reference>
<sequence length="614" mass="67224">MSGLAAWVDFGRQDVVHPATVREMARRLRHRGPDGEGEWSAPHVAFAVQRLAAVDPAGSAQPAVAPDRAVLMLDGMIYNHEELRRDLHGRGHWYRGGGDAEVALAAYVEWGADFASRLEGMFAIVVWDPRREELLLVRDRLGVKPLCYTRRDAGLIVGSEPKALFAHPAVDPVVDADGLRELFAHGKLPGTTVFQDIFEVRPGHCVRFGSRGLTQQRYWNLEAAEHHDDLPATVGTVRRLLSDAVATHRRGDVPVDAMLSGGIDSSALTALAARHDAGLRSYSVNFAGYTENFEPHPTMRATPDAPYAAMVAEHVGTRHTEILVHLAELTDPGLHRAAMAAQDAPSPLGDMDASLLLFFRRLGEQGRRAVLSGETADEVFDGYFWAYDPQHSNSATFPWVSFERGHDAAVGGLGCSLIDLSLRKELDFLGYADGHYRDALAEVSHLPGATPRERRAREVTYLALTRWAPTHLDRADRLSMAAGVQLRPPFCDRRLIEYVYNVPAALKRAGGREKGLLREAVGDLLPAPVLERRKSAYPTIQESAYGAAVRSRFAELANDRNAAVAPLLDPAATTAALAAVTAPEGAFAWVERASMEMVLQLDAWLTDYAVTLRV</sequence>
<dbReference type="RefSeq" id="WP_189330332.1">
    <property type="nucleotide sequence ID" value="NZ_AP023356.1"/>
</dbReference>
<dbReference type="InterPro" id="IPR017932">
    <property type="entry name" value="GATase_2_dom"/>
</dbReference>
<evidence type="ECO:0000256" key="8">
    <source>
        <dbReference type="ARBA" id="ARBA00048741"/>
    </source>
</evidence>
<dbReference type="CDD" id="cd01991">
    <property type="entry name" value="Asn_synthase_B_C"/>
    <property type="match status" value="1"/>
</dbReference>
<evidence type="ECO:0000313" key="11">
    <source>
        <dbReference type="Proteomes" id="UP000676967"/>
    </source>
</evidence>
<evidence type="ECO:0000256" key="1">
    <source>
        <dbReference type="ARBA" id="ARBA00005187"/>
    </source>
</evidence>
<dbReference type="SUPFAM" id="SSF52402">
    <property type="entry name" value="Adenine nucleotide alpha hydrolases-like"/>
    <property type="match status" value="1"/>
</dbReference>
<proteinExistence type="inferred from homology"/>
<dbReference type="InterPro" id="IPR014729">
    <property type="entry name" value="Rossmann-like_a/b/a_fold"/>
</dbReference>
<evidence type="ECO:0000313" key="10">
    <source>
        <dbReference type="EMBL" id="BCJ47995.1"/>
    </source>
</evidence>
<dbReference type="CDD" id="cd00712">
    <property type="entry name" value="AsnB"/>
    <property type="match status" value="1"/>
</dbReference>
<feature type="domain" description="Glutamine amidotransferase type-2" evidence="9">
    <location>
        <begin position="2"/>
        <end position="211"/>
    </location>
</feature>
<dbReference type="PROSITE" id="PS51278">
    <property type="entry name" value="GATASE_TYPE_2"/>
    <property type="match status" value="1"/>
</dbReference>
<dbReference type="InterPro" id="IPR033738">
    <property type="entry name" value="AsnB_N"/>
</dbReference>
<keyword evidence="6" id="KW-0028">Amino-acid biosynthesis</keyword>
<gene>
    <name evidence="10" type="primary">asnB_2</name>
    <name evidence="10" type="ORF">Aiant_86520</name>
</gene>
<dbReference type="NCBIfam" id="TIGR01536">
    <property type="entry name" value="asn_synth_AEB"/>
    <property type="match status" value="1"/>
</dbReference>
<dbReference type="InterPro" id="IPR051786">
    <property type="entry name" value="ASN_synthetase/amidase"/>
</dbReference>
<dbReference type="Gene3D" id="3.60.20.10">
    <property type="entry name" value="Glutamine Phosphoribosylpyrophosphate, subunit 1, domain 1"/>
    <property type="match status" value="1"/>
</dbReference>
<evidence type="ECO:0000256" key="2">
    <source>
        <dbReference type="ARBA" id="ARBA00005752"/>
    </source>
</evidence>